<accession>A0A1D7V1E7</accession>
<dbReference type="NCBIfam" id="NF047485">
    <property type="entry name" value="LA_2478_plus"/>
    <property type="match status" value="1"/>
</dbReference>
<sequence>MKQKYRSFLLSILGVFFILNFAFCKKNSLPQGIVDDKWREESSELVSSYCQKLASCAEESSKNLKDSTKSLIQERLNPANCAGKFRKSNAYLLANEDSEKIKKAVRNCFQIVASEPCEKIQSGVLKLSEDCNELQTIQSKR</sequence>
<name>A0A1D7V1E7_9LEPT</name>
<gene>
    <name evidence="1" type="ORF">A0128_18575</name>
</gene>
<protein>
    <submittedName>
        <fullName evidence="1">Uncharacterized protein</fullName>
    </submittedName>
</protein>
<dbReference type="AlphaFoldDB" id="A0A1D7V1E7"/>
<keyword evidence="2" id="KW-1185">Reference proteome</keyword>
<proteinExistence type="predicted"/>
<reference evidence="1 2" key="1">
    <citation type="submission" date="2016-04" db="EMBL/GenBank/DDBJ databases">
        <title>Complete genome seqeunce of Leptospira alstonii serovar Room22.</title>
        <authorList>
            <person name="Nally J.E."/>
            <person name="Bayles D.O."/>
            <person name="Hurley D."/>
            <person name="Fanning S."/>
            <person name="McMahon B.J."/>
            <person name="Arent Z."/>
        </authorList>
    </citation>
    <scope>NUCLEOTIDE SEQUENCE [LARGE SCALE GENOMIC DNA]</scope>
    <source>
        <strain evidence="1 2">GWTS #1</strain>
    </source>
</reference>
<organism evidence="1 2">
    <name type="scientific">Leptospira tipperaryensis</name>
    <dbReference type="NCBI Taxonomy" id="2564040"/>
    <lineage>
        <taxon>Bacteria</taxon>
        <taxon>Pseudomonadati</taxon>
        <taxon>Spirochaetota</taxon>
        <taxon>Spirochaetia</taxon>
        <taxon>Leptospirales</taxon>
        <taxon>Leptospiraceae</taxon>
        <taxon>Leptospira</taxon>
    </lineage>
</organism>
<evidence type="ECO:0000313" key="2">
    <source>
        <dbReference type="Proteomes" id="UP000094197"/>
    </source>
</evidence>
<dbReference type="Proteomes" id="UP000094197">
    <property type="component" value="Chromosome 1"/>
</dbReference>
<evidence type="ECO:0000313" key="1">
    <source>
        <dbReference type="EMBL" id="AOP35669.1"/>
    </source>
</evidence>
<dbReference type="EMBL" id="CP015217">
    <property type="protein sequence ID" value="AOP35669.1"/>
    <property type="molecule type" value="Genomic_DNA"/>
</dbReference>
<dbReference type="RefSeq" id="WP_069608870.1">
    <property type="nucleotide sequence ID" value="NZ_CP015217.1"/>
</dbReference>
<dbReference type="KEGG" id="laj:A0128_18575"/>
<dbReference type="OrthoDB" id="341700at2"/>